<name>A0A0R0CHN2_9GAMM</name>
<dbReference type="PANTHER" id="PTHR40278:SF1">
    <property type="entry name" value="DNA UTILIZATION PROTEIN HOFN"/>
    <property type="match status" value="1"/>
</dbReference>
<dbReference type="InterPro" id="IPR043129">
    <property type="entry name" value="ATPase_NBD"/>
</dbReference>
<sequence>MTGLRERLGQAGARIMPGAGSFWAWWSQALLSWLPARWQALLGVSDARLLLQVADDQLSVSLLHDGQRQPLQSLPLGSTPAALDAALPPRVASLPRFGLLPANAVLRKPLRMPAAAEPRLREVLGFEIDRQTPFNAAQVYYDVRLLQRRADGQLDTELVVVPRQRIDALLSPAEAWQQQLDGIDVLAADEQPLGVNLLPATLRRQRHDPMRRLNRVLLVAGLVMLVLAAWQLLDNRRAAAAQLSAQVDAAAARARVVAAQRQQLQDLVDGQQFFAAQRAAQPSATQVINELSQRLDDATSLEKLSIEAGRMQLIGMSSSASSLVSTLEGSTLWKTPSLTGVLQTGNGGSRERFTLTAELRAPTPEAADGTATRTP</sequence>
<reference evidence="2 3" key="1">
    <citation type="submission" date="2015-05" db="EMBL/GenBank/DDBJ databases">
        <title>Genome sequencing and analysis of members of genus Stenotrophomonas.</title>
        <authorList>
            <person name="Patil P.P."/>
            <person name="Midha S."/>
            <person name="Patil P.B."/>
        </authorList>
    </citation>
    <scope>NUCLEOTIDE SEQUENCE [LARGE SCALE GENOMIC DNA]</scope>
    <source>
        <strain evidence="2 3">DSM 18941</strain>
    </source>
</reference>
<evidence type="ECO:0000313" key="3">
    <source>
        <dbReference type="Proteomes" id="UP000051863"/>
    </source>
</evidence>
<dbReference type="AlphaFoldDB" id="A0A0R0CHN2"/>
<dbReference type="Pfam" id="PF05137">
    <property type="entry name" value="PilN"/>
    <property type="match status" value="1"/>
</dbReference>
<dbReference type="Proteomes" id="UP000051863">
    <property type="component" value="Unassembled WGS sequence"/>
</dbReference>
<dbReference type="PANTHER" id="PTHR40278">
    <property type="entry name" value="DNA UTILIZATION PROTEIN HOFN"/>
    <property type="match status" value="1"/>
</dbReference>
<dbReference type="InterPro" id="IPR007813">
    <property type="entry name" value="PilN"/>
</dbReference>
<dbReference type="SUPFAM" id="SSF53067">
    <property type="entry name" value="Actin-like ATPase domain"/>
    <property type="match status" value="1"/>
</dbReference>
<organism evidence="2 3">
    <name type="scientific">Stenotrophomonas terrae</name>
    <dbReference type="NCBI Taxonomy" id="405446"/>
    <lineage>
        <taxon>Bacteria</taxon>
        <taxon>Pseudomonadati</taxon>
        <taxon>Pseudomonadota</taxon>
        <taxon>Gammaproteobacteria</taxon>
        <taxon>Lysobacterales</taxon>
        <taxon>Lysobacteraceae</taxon>
        <taxon>Stenotrophomonas</taxon>
    </lineage>
</organism>
<gene>
    <name evidence="2" type="ORF">ABB27_06070</name>
</gene>
<dbReference type="PATRIC" id="fig|405446.3.peg.543"/>
<accession>A0A0R0CHN2</accession>
<evidence type="ECO:0000313" key="2">
    <source>
        <dbReference type="EMBL" id="KRG69420.1"/>
    </source>
</evidence>
<proteinExistence type="predicted"/>
<evidence type="ECO:0000256" key="1">
    <source>
        <dbReference type="SAM" id="Phobius"/>
    </source>
</evidence>
<dbReference type="Gene3D" id="3.30.1490.300">
    <property type="match status" value="1"/>
</dbReference>
<dbReference type="OrthoDB" id="5621075at2"/>
<keyword evidence="3" id="KW-1185">Reference proteome</keyword>
<feature type="transmembrane region" description="Helical" evidence="1">
    <location>
        <begin position="213"/>
        <end position="233"/>
    </location>
</feature>
<keyword evidence="1" id="KW-0472">Membrane</keyword>
<protein>
    <submittedName>
        <fullName evidence="2">General secretion pathway protein GspL</fullName>
    </submittedName>
</protein>
<dbReference type="EMBL" id="LDJJ01000017">
    <property type="protein sequence ID" value="KRG69420.1"/>
    <property type="molecule type" value="Genomic_DNA"/>
</dbReference>
<dbReference type="InterPro" id="IPR052534">
    <property type="entry name" value="Extracell_DNA_Util/SecSys_Comp"/>
</dbReference>
<keyword evidence="1" id="KW-1133">Transmembrane helix</keyword>
<dbReference type="RefSeq" id="WP_057627350.1">
    <property type="nucleotide sequence ID" value="NZ_LDJJ01000017.1"/>
</dbReference>
<keyword evidence="1" id="KW-0812">Transmembrane</keyword>
<comment type="caution">
    <text evidence="2">The sequence shown here is derived from an EMBL/GenBank/DDBJ whole genome shotgun (WGS) entry which is preliminary data.</text>
</comment>